<evidence type="ECO:0000256" key="5">
    <source>
        <dbReference type="ARBA" id="ARBA00022741"/>
    </source>
</evidence>
<dbReference type="PANTHER" id="PTHR42854:SF3">
    <property type="entry name" value="EUKARYOTIC TRANSLATION INITIATION FACTOR 2 SUBUNIT 3-RELATED"/>
    <property type="match status" value="1"/>
</dbReference>
<feature type="binding site" evidence="12">
    <location>
        <position position="74"/>
    </location>
    <ligand>
        <name>Zn(2+)</name>
        <dbReference type="ChEBI" id="CHEBI:29105"/>
    </ligand>
</feature>
<evidence type="ECO:0000313" key="14">
    <source>
        <dbReference type="EMBL" id="SCG86177.1"/>
    </source>
</evidence>
<dbReference type="SUPFAM" id="SSF50447">
    <property type="entry name" value="Translation proteins"/>
    <property type="match status" value="1"/>
</dbReference>
<feature type="domain" description="Tr-type G" evidence="13">
    <location>
        <begin position="4"/>
        <end position="201"/>
    </location>
</feature>
<dbReference type="FunFam" id="3.40.50.300:FF:000065">
    <property type="entry name" value="Eukaryotic translation initiation factor 2 subunit gamma"/>
    <property type="match status" value="1"/>
</dbReference>
<dbReference type="Gene3D" id="2.40.30.10">
    <property type="entry name" value="Translation factors"/>
    <property type="match status" value="2"/>
</dbReference>
<dbReference type="GO" id="GO:0046872">
    <property type="term" value="F:metal ion binding"/>
    <property type="evidence" value="ECO:0007669"/>
    <property type="project" value="UniProtKB-KW"/>
</dbReference>
<feature type="binding site" evidence="12">
    <location>
        <position position="56"/>
    </location>
    <ligand>
        <name>Zn(2+)</name>
        <dbReference type="ChEBI" id="CHEBI:29105"/>
    </ligand>
</feature>
<dbReference type="PANTHER" id="PTHR42854">
    <property type="entry name" value="EUKARYOTIC TRANSLATION INITIATION FACTOR 2 SUBUNIT 3 FAMILY MEMBER"/>
    <property type="match status" value="1"/>
</dbReference>
<feature type="binding site" evidence="12">
    <location>
        <position position="71"/>
    </location>
    <ligand>
        <name>Zn(2+)</name>
        <dbReference type="ChEBI" id="CHEBI:29105"/>
    </ligand>
</feature>
<dbReference type="STRING" id="118062.MCBB_1622"/>
<dbReference type="SUPFAM" id="SSF50465">
    <property type="entry name" value="EF-Tu/eEF-1alpha/eIF2-gamma C-terminal domain"/>
    <property type="match status" value="1"/>
</dbReference>
<dbReference type="Pfam" id="PF03144">
    <property type="entry name" value="GTP_EFTU_D2"/>
    <property type="match status" value="1"/>
</dbReference>
<dbReference type="GO" id="GO:0001731">
    <property type="term" value="P:formation of translation preinitiation complex"/>
    <property type="evidence" value="ECO:0007669"/>
    <property type="project" value="TreeGrafter"/>
</dbReference>
<comment type="catalytic activity">
    <reaction evidence="11 12">
        <text>GTP + H2O = GDP + phosphate + H(+)</text>
        <dbReference type="Rhea" id="RHEA:19669"/>
        <dbReference type="ChEBI" id="CHEBI:15377"/>
        <dbReference type="ChEBI" id="CHEBI:15378"/>
        <dbReference type="ChEBI" id="CHEBI:37565"/>
        <dbReference type="ChEBI" id="CHEBI:43474"/>
        <dbReference type="ChEBI" id="CHEBI:58189"/>
        <dbReference type="EC" id="3.6.5.3"/>
    </reaction>
</comment>
<dbReference type="KEGG" id="mcub:MCBB_1622"/>
<dbReference type="InterPro" id="IPR009001">
    <property type="entry name" value="Transl_elong_EF1A/Init_IF2_C"/>
</dbReference>
<dbReference type="HAMAP" id="MF_00119">
    <property type="entry name" value="eIF_2_gamma"/>
    <property type="match status" value="1"/>
</dbReference>
<keyword evidence="10 12" id="KW-0342">GTP-binding</keyword>
<keyword evidence="6 12" id="KW-0378">Hydrolase</keyword>
<dbReference type="InterPro" id="IPR015256">
    <property type="entry name" value="eIF2g_C"/>
</dbReference>
<dbReference type="EMBL" id="LT607756">
    <property type="protein sequence ID" value="SCG86177.1"/>
    <property type="molecule type" value="Genomic_DNA"/>
</dbReference>
<evidence type="ECO:0000256" key="6">
    <source>
        <dbReference type="ARBA" id="ARBA00022801"/>
    </source>
</evidence>
<dbReference type="AlphaFoldDB" id="A0A1D3L3L6"/>
<dbReference type="CDD" id="cd03688">
    <property type="entry name" value="eIF2_gamma_II"/>
    <property type="match status" value="1"/>
</dbReference>
<dbReference type="InterPro" id="IPR005225">
    <property type="entry name" value="Small_GTP-bd"/>
</dbReference>
<feature type="binding site" evidence="12">
    <location>
        <begin position="179"/>
        <end position="181"/>
    </location>
    <ligand>
        <name>GTP</name>
        <dbReference type="ChEBI" id="CHEBI:37565"/>
    </ligand>
</feature>
<proteinExistence type="inferred from homology"/>
<dbReference type="FunFam" id="2.40.30.10:FF:000009">
    <property type="entry name" value="Eukaryotic translation initiation factor 2 subunit gamma"/>
    <property type="match status" value="1"/>
</dbReference>
<dbReference type="FunFam" id="2.40.30.10:FF:000075">
    <property type="entry name" value="Translation initiation factor 2 subunit gamma"/>
    <property type="match status" value="1"/>
</dbReference>
<comment type="function">
    <text evidence="12">eIF-2 functions in the early steps of protein synthesis by forming a ternary complex with GTP and initiator tRNA.</text>
</comment>
<evidence type="ECO:0000256" key="9">
    <source>
        <dbReference type="ARBA" id="ARBA00022917"/>
    </source>
</evidence>
<comment type="similarity">
    <text evidence="2 12">Belongs to the TRAFAC class translation factor GTPase superfamily. Classic translation factor GTPase family. EIF2G subfamily.</text>
</comment>
<dbReference type="NCBIfam" id="TIGR00231">
    <property type="entry name" value="small_GTP"/>
    <property type="match status" value="1"/>
</dbReference>
<keyword evidence="15" id="KW-1185">Reference proteome</keyword>
<evidence type="ECO:0000256" key="3">
    <source>
        <dbReference type="ARBA" id="ARBA00022540"/>
    </source>
</evidence>
<dbReference type="PATRIC" id="fig|129848.4.peg.1657"/>
<dbReference type="GO" id="GO:0005829">
    <property type="term" value="C:cytosol"/>
    <property type="evidence" value="ECO:0007669"/>
    <property type="project" value="TreeGrafter"/>
</dbReference>
<dbReference type="PROSITE" id="PS51722">
    <property type="entry name" value="G_TR_2"/>
    <property type="match status" value="1"/>
</dbReference>
<dbReference type="Gene3D" id="3.40.50.300">
    <property type="entry name" value="P-loop containing nucleotide triphosphate hydrolases"/>
    <property type="match status" value="1"/>
</dbReference>
<keyword evidence="4 12" id="KW-0479">Metal-binding</keyword>
<dbReference type="GO" id="GO:0003924">
    <property type="term" value="F:GTPase activity"/>
    <property type="evidence" value="ECO:0007669"/>
    <property type="project" value="InterPro"/>
</dbReference>
<dbReference type="NCBIfam" id="NF003077">
    <property type="entry name" value="PRK04000.1"/>
    <property type="match status" value="1"/>
</dbReference>
<evidence type="ECO:0000256" key="11">
    <source>
        <dbReference type="ARBA" id="ARBA00048107"/>
    </source>
</evidence>
<organism evidence="14 15">
    <name type="scientific">Methanobacterium congolense</name>
    <dbReference type="NCBI Taxonomy" id="118062"/>
    <lineage>
        <taxon>Archaea</taxon>
        <taxon>Methanobacteriati</taxon>
        <taxon>Methanobacteriota</taxon>
        <taxon>Methanomada group</taxon>
        <taxon>Methanobacteria</taxon>
        <taxon>Methanobacteriales</taxon>
        <taxon>Methanobacteriaceae</taxon>
        <taxon>Methanobacterium</taxon>
    </lineage>
</organism>
<dbReference type="CDD" id="cd01888">
    <property type="entry name" value="eIF2_gamma"/>
    <property type="match status" value="1"/>
</dbReference>
<comment type="cofactor">
    <cofactor evidence="1 12">
        <name>Mg(2+)</name>
        <dbReference type="ChEBI" id="CHEBI:18420"/>
    </cofactor>
</comment>
<evidence type="ECO:0000256" key="1">
    <source>
        <dbReference type="ARBA" id="ARBA00001946"/>
    </source>
</evidence>
<dbReference type="SUPFAM" id="SSF52540">
    <property type="entry name" value="P-loop containing nucleoside triphosphate hydrolases"/>
    <property type="match status" value="1"/>
</dbReference>
<keyword evidence="9 12" id="KW-0648">Protein biosynthesis</keyword>
<dbReference type="InterPro" id="IPR044127">
    <property type="entry name" value="eIF2g_dom_2"/>
</dbReference>
<feature type="binding site" evidence="12">
    <location>
        <begin position="16"/>
        <end position="21"/>
    </location>
    <ligand>
        <name>GTP</name>
        <dbReference type="ChEBI" id="CHEBI:37565"/>
    </ligand>
</feature>
<dbReference type="Pfam" id="PF00009">
    <property type="entry name" value="GTP_EFTU"/>
    <property type="match status" value="1"/>
</dbReference>
<sequence length="408" mass="44233">MKIQSEINIGLVGHVDHGKTTLTKALSGIWTDTHSEETKRGISIRLGYADITFRRCTECPEPQCYTTAEICENCGKETQLLRKVSFVDSPGHETLMATMLSGAAIMDGAVLVIAANEPCPQPQTKEHLMALDVIGVTDVIVVQNKIDIVSKERAIESYKEIKEFVKGTCAEDAPIIPVSAQQGANIDILIETIQEKMRTPRRSLRKAARMYVARSFDINKPGCKPTKIQGGVIGGSLVQGKLKVGDEIEIKPGIQVKKKGKTEWISLYSEITGLVAADEAVEEVGPGGLIGVGTKLDPALTKADSLSGSVAGKPGTLPPIMHEFTMKTKLLERVVGTKEERDVDPIKSSEPLMINIGTTTTIGVVKSARKKEVDVKLKLPVCAEEGQRVALSRRVGARWRLIGYGIIK</sequence>
<dbReference type="GO" id="GO:0000049">
    <property type="term" value="F:tRNA binding"/>
    <property type="evidence" value="ECO:0007669"/>
    <property type="project" value="InterPro"/>
</dbReference>
<feature type="binding site" evidence="12">
    <location>
        <position position="41"/>
    </location>
    <ligand>
        <name>Mg(2+)</name>
        <dbReference type="ChEBI" id="CHEBI:18420"/>
        <label>2</label>
    </ligand>
</feature>
<dbReference type="RefSeq" id="WP_071907260.1">
    <property type="nucleotide sequence ID" value="NZ_LT607756.1"/>
</dbReference>
<keyword evidence="5 12" id="KW-0547">Nucleotide-binding</keyword>
<evidence type="ECO:0000256" key="7">
    <source>
        <dbReference type="ARBA" id="ARBA00022833"/>
    </source>
</evidence>
<dbReference type="GO" id="GO:0003743">
    <property type="term" value="F:translation initiation factor activity"/>
    <property type="evidence" value="ECO:0007669"/>
    <property type="project" value="UniProtKB-KW"/>
</dbReference>
<dbReference type="Pfam" id="PF09173">
    <property type="entry name" value="eIF2_C"/>
    <property type="match status" value="1"/>
</dbReference>
<dbReference type="InterPro" id="IPR000795">
    <property type="entry name" value="T_Tr_GTP-bd_dom"/>
</dbReference>
<dbReference type="InterPro" id="IPR009000">
    <property type="entry name" value="Transl_B-barrel_sf"/>
</dbReference>
<dbReference type="InterPro" id="IPR022424">
    <property type="entry name" value="TIF2_gsu"/>
</dbReference>
<feature type="binding site" evidence="12">
    <location>
        <position position="59"/>
    </location>
    <ligand>
        <name>Zn(2+)</name>
        <dbReference type="ChEBI" id="CHEBI:29105"/>
    </ligand>
</feature>
<evidence type="ECO:0000256" key="8">
    <source>
        <dbReference type="ARBA" id="ARBA00022842"/>
    </source>
</evidence>
<keyword evidence="7 12" id="KW-0862">Zinc</keyword>
<evidence type="ECO:0000256" key="4">
    <source>
        <dbReference type="ARBA" id="ARBA00022723"/>
    </source>
</evidence>
<evidence type="ECO:0000256" key="2">
    <source>
        <dbReference type="ARBA" id="ARBA00005388"/>
    </source>
</evidence>
<protein>
    <recommendedName>
        <fullName evidence="12">Translation initiation factor 2 subunit gamma</fullName>
        <ecNumber evidence="12">3.6.5.3</ecNumber>
    </recommendedName>
    <alternativeName>
        <fullName evidence="12">aIF2-gamma</fullName>
    </alternativeName>
    <alternativeName>
        <fullName evidence="12">eIF-2-gamma</fullName>
    </alternativeName>
</protein>
<dbReference type="GeneID" id="30412460"/>
<reference evidence="14 15" key="1">
    <citation type="submission" date="2016-08" db="EMBL/GenBank/DDBJ databases">
        <authorList>
            <person name="Seilhamer J.J."/>
        </authorList>
    </citation>
    <scope>NUCLEOTIDE SEQUENCE [LARGE SCALE GENOMIC DNA]</scope>
    <source>
        <strain evidence="14">Buetzberg</strain>
    </source>
</reference>
<feature type="binding site" evidence="12">
    <location>
        <position position="43"/>
    </location>
    <ligand>
        <name>Mg(2+)</name>
        <dbReference type="ChEBI" id="CHEBI:18420"/>
        <label>1</label>
    </ligand>
</feature>
<dbReference type="GO" id="GO:0005525">
    <property type="term" value="F:GTP binding"/>
    <property type="evidence" value="ECO:0007669"/>
    <property type="project" value="UniProtKB-UniRule"/>
</dbReference>
<dbReference type="PRINTS" id="PR00315">
    <property type="entry name" value="ELONGATNFCT"/>
</dbReference>
<dbReference type="EC" id="3.6.5.3" evidence="12"/>
<evidence type="ECO:0000313" key="15">
    <source>
        <dbReference type="Proteomes" id="UP000094707"/>
    </source>
</evidence>
<comment type="subunit">
    <text evidence="12">Heterotrimer composed of an alpha, a beta and a gamma chain.</text>
</comment>
<dbReference type="InterPro" id="IPR027417">
    <property type="entry name" value="P-loop_NTPase"/>
</dbReference>
<dbReference type="CDD" id="cd15490">
    <property type="entry name" value="eIF2_gamma_III"/>
    <property type="match status" value="1"/>
</dbReference>
<feature type="binding site" evidence="12">
    <location>
        <position position="16"/>
    </location>
    <ligand>
        <name>Mg(2+)</name>
        <dbReference type="ChEBI" id="CHEBI:18420"/>
        <label>2</label>
    </ligand>
</feature>
<dbReference type="InterPro" id="IPR050543">
    <property type="entry name" value="eIF2G"/>
</dbReference>
<evidence type="ECO:0000259" key="13">
    <source>
        <dbReference type="PROSITE" id="PS51722"/>
    </source>
</evidence>
<dbReference type="InterPro" id="IPR044128">
    <property type="entry name" value="eIF2g_GTP-bd"/>
</dbReference>
<gene>
    <name evidence="12 14" type="primary">eif2g</name>
    <name evidence="14" type="ORF">MCBB_1622</name>
</gene>
<name>A0A1D3L3L6_9EURY</name>
<keyword evidence="3 12" id="KW-0396">Initiation factor</keyword>
<accession>A0A1D3L3L6</accession>
<dbReference type="OrthoDB" id="7798at2157"/>
<feature type="binding site" evidence="12">
    <location>
        <begin position="144"/>
        <end position="147"/>
    </location>
    <ligand>
        <name>GTP</name>
        <dbReference type="ChEBI" id="CHEBI:37565"/>
    </ligand>
</feature>
<keyword evidence="8 12" id="KW-0460">Magnesium</keyword>
<dbReference type="InterPro" id="IPR004161">
    <property type="entry name" value="EFTu-like_2"/>
</dbReference>
<feature type="binding site" evidence="12">
    <location>
        <position position="20"/>
    </location>
    <ligand>
        <name>Mg(2+)</name>
        <dbReference type="ChEBI" id="CHEBI:18420"/>
        <label>1</label>
    </ligand>
</feature>
<dbReference type="NCBIfam" id="TIGR03680">
    <property type="entry name" value="eif2g_arch"/>
    <property type="match status" value="1"/>
</dbReference>
<evidence type="ECO:0000256" key="12">
    <source>
        <dbReference type="HAMAP-Rule" id="MF_00119"/>
    </source>
</evidence>
<evidence type="ECO:0000256" key="10">
    <source>
        <dbReference type="ARBA" id="ARBA00023134"/>
    </source>
</evidence>
<dbReference type="GO" id="GO:0003746">
    <property type="term" value="F:translation elongation factor activity"/>
    <property type="evidence" value="ECO:0007669"/>
    <property type="project" value="UniProtKB-UniRule"/>
</dbReference>
<dbReference type="Proteomes" id="UP000094707">
    <property type="component" value="Chromosome I"/>
</dbReference>